<sequence length="602" mass="65035">MTSRFTVGIDLGTTNSVIAYAPIPDSSSVKKQYSAPELRLLPIPQLVGPGQIEARNSLPSFLYLPRDGEIESLKTPLVQDPSQGVAGHYARQQSAENPQRVVVAAKSWLCNGRTGSTEAVLPWQSPDEVTKVSASDCTQRFLSHLVAAWHDAHPDAPIADQQVVLTVPASFDPAARELTRQAAVAAGLPADFVLLEEPQAAVYHWLADHAVDWRKQMSAGDVLLVVDVGGGTTDLTLVSVEQSDGDLNLRRLAVGNHLLLGGDNMDLALAHHVATKLQTEGHDLDPWQSVSLWHACRDAKEQLLTADGPEEHTISILGRGSSLIGNTISTRVTGDEARSLVVDGFFPNCGKDDRPQRNVVSGFQDIGLPYEADPSITKHVAAFLADHADKASAPTHLIFNGGVFRSKTLQQRMRQVVESWCPSAPTLLGTSDGLDNAVAVGATYYGWSKRCGGIRIRGGTARSYYIGIETAGLAIPGAPRPMRALCVAAQGMEEGSEAAVPGGEVGLVVGQSARFRFFSSSMRSDDTVGKTLDRWTPDELVEGQPIELTLTSESTSDPKGDERFVPVRFVSRVTELGMFELWCHASRSDDQWKMEFNTREGD</sequence>
<name>A0A5C6E7F6_9BACT</name>
<dbReference type="PRINTS" id="PR00301">
    <property type="entry name" value="HEATSHOCK70"/>
</dbReference>
<dbReference type="PANTHER" id="PTHR42749">
    <property type="entry name" value="CELL SHAPE-DETERMINING PROTEIN MREB"/>
    <property type="match status" value="1"/>
</dbReference>
<dbReference type="InterPro" id="IPR018181">
    <property type="entry name" value="Heat_shock_70_CS"/>
</dbReference>
<dbReference type="Pfam" id="PF00012">
    <property type="entry name" value="HSP70"/>
    <property type="match status" value="1"/>
</dbReference>
<comment type="caution">
    <text evidence="4">The sequence shown here is derived from an EMBL/GenBank/DDBJ whole genome shotgun (WGS) entry which is preliminary data.</text>
</comment>
<evidence type="ECO:0000313" key="5">
    <source>
        <dbReference type="Proteomes" id="UP000318288"/>
    </source>
</evidence>
<dbReference type="SUPFAM" id="SSF53067">
    <property type="entry name" value="Actin-like ATPase domain"/>
    <property type="match status" value="2"/>
</dbReference>
<dbReference type="CDD" id="cd10170">
    <property type="entry name" value="ASKHA_NBD_HSP70"/>
    <property type="match status" value="1"/>
</dbReference>
<dbReference type="GO" id="GO:0005524">
    <property type="term" value="F:ATP binding"/>
    <property type="evidence" value="ECO:0007669"/>
    <property type="project" value="UniProtKB-KW"/>
</dbReference>
<proteinExistence type="inferred from homology"/>
<dbReference type="RefSeq" id="WP_222435950.1">
    <property type="nucleotide sequence ID" value="NZ_SJPW01000012.1"/>
</dbReference>
<evidence type="ECO:0000313" key="4">
    <source>
        <dbReference type="EMBL" id="TWU44524.1"/>
    </source>
</evidence>
<dbReference type="PANTHER" id="PTHR42749:SF1">
    <property type="entry name" value="CELL SHAPE-DETERMINING PROTEIN MREB"/>
    <property type="match status" value="1"/>
</dbReference>
<evidence type="ECO:0000256" key="2">
    <source>
        <dbReference type="ARBA" id="ARBA00022741"/>
    </source>
</evidence>
<dbReference type="Gene3D" id="3.90.640.10">
    <property type="entry name" value="Actin, Chain A, domain 4"/>
    <property type="match status" value="1"/>
</dbReference>
<keyword evidence="2" id="KW-0547">Nucleotide-binding</keyword>
<dbReference type="Proteomes" id="UP000318288">
    <property type="component" value="Unassembled WGS sequence"/>
</dbReference>
<dbReference type="GO" id="GO:0140662">
    <property type="term" value="F:ATP-dependent protein folding chaperone"/>
    <property type="evidence" value="ECO:0007669"/>
    <property type="project" value="InterPro"/>
</dbReference>
<dbReference type="PROSITE" id="PS00297">
    <property type="entry name" value="HSP70_1"/>
    <property type="match status" value="1"/>
</dbReference>
<dbReference type="AlphaFoldDB" id="A0A5C6E7F6"/>
<protein>
    <submittedName>
        <fullName evidence="4">Chaperone protein DnaK</fullName>
    </submittedName>
</protein>
<dbReference type="InterPro" id="IPR013126">
    <property type="entry name" value="Hsp_70_fam"/>
</dbReference>
<gene>
    <name evidence="4" type="primary">dnaK_5</name>
    <name evidence="4" type="ORF">Poly51_60900</name>
</gene>
<keyword evidence="3" id="KW-0067">ATP-binding</keyword>
<organism evidence="4 5">
    <name type="scientific">Rubripirellula tenax</name>
    <dbReference type="NCBI Taxonomy" id="2528015"/>
    <lineage>
        <taxon>Bacteria</taxon>
        <taxon>Pseudomonadati</taxon>
        <taxon>Planctomycetota</taxon>
        <taxon>Planctomycetia</taxon>
        <taxon>Pirellulales</taxon>
        <taxon>Pirellulaceae</taxon>
        <taxon>Rubripirellula</taxon>
    </lineage>
</organism>
<keyword evidence="5" id="KW-1185">Reference proteome</keyword>
<dbReference type="InterPro" id="IPR043129">
    <property type="entry name" value="ATPase_NBD"/>
</dbReference>
<dbReference type="Gene3D" id="3.30.420.40">
    <property type="match status" value="2"/>
</dbReference>
<reference evidence="4 5" key="1">
    <citation type="submission" date="2019-02" db="EMBL/GenBank/DDBJ databases">
        <title>Deep-cultivation of Planctomycetes and their phenomic and genomic characterization uncovers novel biology.</title>
        <authorList>
            <person name="Wiegand S."/>
            <person name="Jogler M."/>
            <person name="Boedeker C."/>
            <person name="Pinto D."/>
            <person name="Vollmers J."/>
            <person name="Rivas-Marin E."/>
            <person name="Kohn T."/>
            <person name="Peeters S.H."/>
            <person name="Heuer A."/>
            <person name="Rast P."/>
            <person name="Oberbeckmann S."/>
            <person name="Bunk B."/>
            <person name="Jeske O."/>
            <person name="Meyerdierks A."/>
            <person name="Storesund J.E."/>
            <person name="Kallscheuer N."/>
            <person name="Luecker S."/>
            <person name="Lage O.M."/>
            <person name="Pohl T."/>
            <person name="Merkel B.J."/>
            <person name="Hornburger P."/>
            <person name="Mueller R.-W."/>
            <person name="Bruemmer F."/>
            <person name="Labrenz M."/>
            <person name="Spormann A.M."/>
            <person name="Op Den Camp H."/>
            <person name="Overmann J."/>
            <person name="Amann R."/>
            <person name="Jetten M.S.M."/>
            <person name="Mascher T."/>
            <person name="Medema M.H."/>
            <person name="Devos D.P."/>
            <person name="Kaster A.-K."/>
            <person name="Ovreas L."/>
            <person name="Rohde M."/>
            <person name="Galperin M.Y."/>
            <person name="Jogler C."/>
        </authorList>
    </citation>
    <scope>NUCLEOTIDE SEQUENCE [LARGE SCALE GENOMIC DNA]</scope>
    <source>
        <strain evidence="4 5">Poly51</strain>
    </source>
</reference>
<comment type="similarity">
    <text evidence="1">Belongs to the heat shock protein 70 family.</text>
</comment>
<evidence type="ECO:0000256" key="3">
    <source>
        <dbReference type="ARBA" id="ARBA00022840"/>
    </source>
</evidence>
<accession>A0A5C6E7F6</accession>
<evidence type="ECO:0000256" key="1">
    <source>
        <dbReference type="ARBA" id="ARBA00007381"/>
    </source>
</evidence>
<dbReference type="EMBL" id="SJPW01000012">
    <property type="protein sequence ID" value="TWU44524.1"/>
    <property type="molecule type" value="Genomic_DNA"/>
</dbReference>
<dbReference type="PROSITE" id="PS00329">
    <property type="entry name" value="HSP70_2"/>
    <property type="match status" value="1"/>
</dbReference>